<dbReference type="PANTHER" id="PTHR33050">
    <property type="entry name" value="REVERSE TRANSCRIPTASE DOMAIN-CONTAINING PROTEIN"/>
    <property type="match status" value="1"/>
</dbReference>
<dbReference type="AlphaFoldDB" id="A0A1Y1MT39"/>
<accession>A0A1Y1MT39</accession>
<reference evidence="1" key="1">
    <citation type="journal article" date="2016" name="Sci. Rep.">
        <title>Molecular characterization of firefly nuptial gifts: a multi-omics approach sheds light on postcopulatory sexual selection.</title>
        <authorList>
            <person name="Al-Wathiqui N."/>
            <person name="Fallon T.R."/>
            <person name="South A."/>
            <person name="Weng J.K."/>
            <person name="Lewis S.M."/>
        </authorList>
    </citation>
    <scope>NUCLEOTIDE SEQUENCE</scope>
</reference>
<evidence type="ECO:0000313" key="1">
    <source>
        <dbReference type="EMBL" id="JAV87640.1"/>
    </source>
</evidence>
<name>A0A1Y1MT39_PHOPY</name>
<dbReference type="CDD" id="cd09275">
    <property type="entry name" value="RNase_HI_RT_DIRS1"/>
    <property type="match status" value="1"/>
</dbReference>
<proteinExistence type="predicted"/>
<sequence length="193" mass="22239">MGSVQHEHLNKLAREIWQWCEERNIWIFASYINTKDNWEADAECRALRPETEWSLADSVFEKIKSKLGIPDIDLFASIANRKCIRYVSWQSDPEAVACDAFTLSWSNLNFYAFPPFSIILRVLQKINTDDARGIVVVPYWPSQPWFPLFVKLAIDKPLYFGSDVNMLLSPYSQEAHPLASKLTLVACRLSGKH</sequence>
<dbReference type="PANTHER" id="PTHR33050:SF7">
    <property type="entry name" value="RIBONUCLEASE H"/>
    <property type="match status" value="1"/>
</dbReference>
<organism evidence="1">
    <name type="scientific">Photinus pyralis</name>
    <name type="common">Common eastern firefly</name>
    <name type="synonym">Lampyris pyralis</name>
    <dbReference type="NCBI Taxonomy" id="7054"/>
    <lineage>
        <taxon>Eukaryota</taxon>
        <taxon>Metazoa</taxon>
        <taxon>Ecdysozoa</taxon>
        <taxon>Arthropoda</taxon>
        <taxon>Hexapoda</taxon>
        <taxon>Insecta</taxon>
        <taxon>Pterygota</taxon>
        <taxon>Neoptera</taxon>
        <taxon>Endopterygota</taxon>
        <taxon>Coleoptera</taxon>
        <taxon>Polyphaga</taxon>
        <taxon>Elateriformia</taxon>
        <taxon>Elateroidea</taxon>
        <taxon>Lampyridae</taxon>
        <taxon>Lampyrinae</taxon>
        <taxon>Photinus</taxon>
    </lineage>
</organism>
<dbReference type="EMBL" id="GEZM01025028">
    <property type="protein sequence ID" value="JAV87640.1"/>
    <property type="molecule type" value="Transcribed_RNA"/>
</dbReference>
<protein>
    <submittedName>
        <fullName evidence="1">Uncharacterized protein</fullName>
    </submittedName>
</protein>
<dbReference type="InterPro" id="IPR052055">
    <property type="entry name" value="Hepadnavirus_pol/RT"/>
</dbReference>